<feature type="transmembrane region" description="Helical" evidence="2">
    <location>
        <begin position="758"/>
        <end position="781"/>
    </location>
</feature>
<keyword evidence="2" id="KW-1133">Transmembrane helix</keyword>
<dbReference type="PANTHER" id="PTHR37813">
    <property type="entry name" value="FELS-2 PROPHAGE PROTEIN"/>
    <property type="match status" value="1"/>
</dbReference>
<evidence type="ECO:0000313" key="3">
    <source>
        <dbReference type="EMBL" id="PKU96216.1"/>
    </source>
</evidence>
<dbReference type="PANTHER" id="PTHR37813:SF1">
    <property type="entry name" value="FELS-2 PROPHAGE PROTEIN"/>
    <property type="match status" value="1"/>
</dbReference>
<name>A0A2N3QVQ9_9BIFI</name>
<organism evidence="3 4">
    <name type="scientific">Bifidobacterium pseudolongum subsp. globosum</name>
    <dbReference type="NCBI Taxonomy" id="1690"/>
    <lineage>
        <taxon>Bacteria</taxon>
        <taxon>Bacillati</taxon>
        <taxon>Actinomycetota</taxon>
        <taxon>Actinomycetes</taxon>
        <taxon>Bifidobacteriales</taxon>
        <taxon>Bifidobacteriaceae</taxon>
        <taxon>Bifidobacterium</taxon>
    </lineage>
</organism>
<keyword evidence="2" id="KW-0812">Transmembrane</keyword>
<accession>A0A2N3QVQ9</accession>
<dbReference type="AlphaFoldDB" id="A0A2N3QVQ9"/>
<keyword evidence="2" id="KW-0472">Membrane</keyword>
<feature type="transmembrane region" description="Helical" evidence="2">
    <location>
        <begin position="643"/>
        <end position="666"/>
    </location>
</feature>
<comment type="caution">
    <text evidence="3">The sequence shown here is derived from an EMBL/GenBank/DDBJ whole genome shotgun (WGS) entry which is preliminary data.</text>
</comment>
<gene>
    <name evidence="3" type="ORF">CQR45_0338</name>
</gene>
<evidence type="ECO:0000256" key="1">
    <source>
        <dbReference type="SAM" id="Coils"/>
    </source>
</evidence>
<dbReference type="InterPro" id="IPR016024">
    <property type="entry name" value="ARM-type_fold"/>
</dbReference>
<dbReference type="Gene3D" id="1.25.10.10">
    <property type="entry name" value="Leucine-rich Repeat Variant"/>
    <property type="match status" value="1"/>
</dbReference>
<dbReference type="RefSeq" id="WP_101430641.1">
    <property type="nucleotide sequence ID" value="NZ_PCHA01000014.1"/>
</dbReference>
<dbReference type="InterPro" id="IPR011989">
    <property type="entry name" value="ARM-like"/>
</dbReference>
<keyword evidence="1" id="KW-0175">Coiled coil</keyword>
<feature type="coiled-coil region" evidence="1">
    <location>
        <begin position="120"/>
        <end position="161"/>
    </location>
</feature>
<dbReference type="Proteomes" id="UP000233722">
    <property type="component" value="Unassembled WGS sequence"/>
</dbReference>
<dbReference type="EMBL" id="PCHA01000014">
    <property type="protein sequence ID" value="PKU96216.1"/>
    <property type="molecule type" value="Genomic_DNA"/>
</dbReference>
<dbReference type="SUPFAM" id="SSF48371">
    <property type="entry name" value="ARM repeat"/>
    <property type="match status" value="1"/>
</dbReference>
<protein>
    <recommendedName>
        <fullName evidence="5">Tape measure protein</fullName>
    </recommendedName>
</protein>
<evidence type="ECO:0000313" key="4">
    <source>
        <dbReference type="Proteomes" id="UP000233722"/>
    </source>
</evidence>
<evidence type="ECO:0000256" key="2">
    <source>
        <dbReference type="SAM" id="Phobius"/>
    </source>
</evidence>
<evidence type="ECO:0008006" key="5">
    <source>
        <dbReference type="Google" id="ProtNLM"/>
    </source>
</evidence>
<sequence>MADGAIVGKATMPIFPTMNGFRSAVQKEAQAAAAAGGNVFSRTFGRSGKTIGSNLKAGFDQAAGDLGAKALKGYQKDVASAAHANATAMLAQKSAANQVRAAEEALAKSVAQHGEGSTQAEAAQIRLEKAQLRLTEANTKAETATIRLRAAQKALADAQSKTAASADRAAYGIGRSFANLGKVALQPVSSAVSAVGAKLSAVTAPVRAVGAKIGGAFAAARDKTVGVVTDLQAKASSKISSIGTVARKAFDAMPTGAKNAVTATGGWLTNLGSATGAAFGALGQGAKNAFGSLRAHAANAASVVGQRLRSAADSAYASLEHVASVSMAGLAAGAAVVGAKLVGVGKQAFSLYATYEQAVGGIDTLFKGASGTVQKYAAEAYRTAGVSANTYMEQITSFSAALISSLGGDTQKAAELGNTAMIDMSDNANKMGTSIESIQQTYQSLARGNYAMLDNLKLGYGGTKAEMERLIADANKVRAAHGEMADLSVDKFSDVVTAIHTVQTEMGITGTTSKEAATTIEGSIGSMKAAWQNWMTALGRSDVDMGAMTEQLVASIGDVIKNAGPRIKQIVTSLVKSIPGMLSSLSELLPEPFRKAFDGIAGAVEKFQGVLAPAFAAFGAIGLKGVAPLMSKIPVLGGMLGKLAAPISALGGPIGAVVAALGALIATSPELQNSFGSVLQNVGAVFGDAVNIMGPTLRTLGKEFGSMLQAVMPSLIELGKGVAVAINQVMTTLAPLIPQILMPIMNAVRQMMPVVQQVITVIANAVASVLPMLAGILQSLMPVIATIIEQLTPLLPMILTPIMQAITMLVPIVEQVVATVLPIVEQLMPMLQQVIEALIPPVMSIIETLLPTVTSLIEQLAPIVQEVIAAISGAVNALMPVVQQCIGLICSYIDGVIMPTVLAMQPVVESVINAIIGVVRPLSGIIKGVVDIIAGIFSGDWSRVWNGLKGVVQNAVDAVKNIFSGAADIGKNFVQGLWNGISNLGGWIKDKIGGFCSGIVDNIKGFFGIHSPSRLMRDQIGRQIARGMGIGIDDGSAGVIGTVGRLGQRIVDQARAISPTVGVAATGAGLNGSGGTVAAAGVTASTTINVNATGLNAEEAYQVIAAHTRRANSGWGGAL</sequence>
<reference evidence="3 4" key="1">
    <citation type="submission" date="2017-10" db="EMBL/GenBank/DDBJ databases">
        <title>Bifidobacterium genomics.</title>
        <authorList>
            <person name="Lugli G.A."/>
            <person name="Milani C."/>
            <person name="Mancabelli L."/>
        </authorList>
    </citation>
    <scope>NUCLEOTIDE SEQUENCE [LARGE SCALE GENOMIC DNA]</scope>
    <source>
        <strain evidence="3 4">1747B</strain>
    </source>
</reference>
<proteinExistence type="predicted"/>